<reference evidence="7 8" key="2">
    <citation type="submission" date="2019-08" db="EMBL/GenBank/DDBJ databases">
        <title>Jejuicoccus antrihumi gen. nov., sp. nov., a new member of the family Dermacoccaceae isolated from a cave.</title>
        <authorList>
            <person name="Schumann P."/>
            <person name="Kim I.S."/>
        </authorList>
    </citation>
    <scope>NUCLEOTIDE SEQUENCE [LARGE SCALE GENOMIC DNA]</scope>
    <source>
        <strain evidence="7 8">C5-26</strain>
    </source>
</reference>
<feature type="domain" description="FAD/NAD(P)-binding" evidence="5">
    <location>
        <begin position="6"/>
        <end position="304"/>
    </location>
</feature>
<keyword evidence="3" id="KW-0274">FAD</keyword>
<dbReference type="InterPro" id="IPR028202">
    <property type="entry name" value="Reductase_C"/>
</dbReference>
<organism evidence="7 8">
    <name type="scientific">Leekyejoonella antrihumi</name>
    <dbReference type="NCBI Taxonomy" id="1660198"/>
    <lineage>
        <taxon>Bacteria</taxon>
        <taxon>Bacillati</taxon>
        <taxon>Actinomycetota</taxon>
        <taxon>Actinomycetes</taxon>
        <taxon>Micrococcales</taxon>
        <taxon>Dermacoccaceae</taxon>
        <taxon>Leekyejoonella</taxon>
    </lineage>
</organism>
<evidence type="ECO:0000313" key="8">
    <source>
        <dbReference type="Proteomes" id="UP000320244"/>
    </source>
</evidence>
<proteinExistence type="predicted"/>
<evidence type="ECO:0000256" key="2">
    <source>
        <dbReference type="ARBA" id="ARBA00022630"/>
    </source>
</evidence>
<dbReference type="GO" id="GO:0016651">
    <property type="term" value="F:oxidoreductase activity, acting on NAD(P)H"/>
    <property type="evidence" value="ECO:0007669"/>
    <property type="project" value="TreeGrafter"/>
</dbReference>
<keyword evidence="4" id="KW-0560">Oxidoreductase</keyword>
<dbReference type="InterPro" id="IPR050446">
    <property type="entry name" value="FAD-oxidoreductase/Apoptosis"/>
</dbReference>
<sequence length="412" mass="44955">MGTKEKFVIVGAGLAGAKTAEALRDQGFDGRILLIGEESDRPYERPPLSKDFLRGRSERNTIYVHPQSWYAEHDVDLRLKTSITGINPARHEVSPALGEPIAYDKLLLATGSTPRRLTVPGADPHRVFYLRRVEDCMQLRFAMTSASKVVVIGGGWIGLEVAAAASEAGLDVTVLEADDLPLLRVLGSECAQVFAKLHRRHGVDLRLGTQVVECTGDDPRAAAGVQLADGSVIEANLVVVGVGASPNTALARDAGLVLDNGIRVDEHLRTSDNDIYAVGDVANAFHPALGRHLRVEHWANALHQPAVAAASMLGRDAVYDQVPYFYSDQHELGMEYRGYVEPGGYDEVVFRGDTEQLEFVAFWLRDKRVQAAMNVNVWDQGDTIESLIRSNRQVDCSELADPHTPMAEALDG</sequence>
<dbReference type="Pfam" id="PF14759">
    <property type="entry name" value="Reductase_C"/>
    <property type="match status" value="1"/>
</dbReference>
<dbReference type="PRINTS" id="PR00411">
    <property type="entry name" value="PNDRDTASEI"/>
</dbReference>
<evidence type="ECO:0000256" key="1">
    <source>
        <dbReference type="ARBA" id="ARBA00001974"/>
    </source>
</evidence>
<evidence type="ECO:0000259" key="5">
    <source>
        <dbReference type="Pfam" id="PF07992"/>
    </source>
</evidence>
<keyword evidence="2" id="KW-0285">Flavoprotein</keyword>
<dbReference type="EMBL" id="VCQV01000020">
    <property type="protein sequence ID" value="TWP35305.1"/>
    <property type="molecule type" value="Genomic_DNA"/>
</dbReference>
<dbReference type="SUPFAM" id="SSF51905">
    <property type="entry name" value="FAD/NAD(P)-binding domain"/>
    <property type="match status" value="1"/>
</dbReference>
<comment type="cofactor">
    <cofactor evidence="1">
        <name>FAD</name>
        <dbReference type="ChEBI" id="CHEBI:57692"/>
    </cofactor>
</comment>
<accession>A0A563DYN8</accession>
<dbReference type="PANTHER" id="PTHR43557:SF2">
    <property type="entry name" value="RIESKE DOMAIN-CONTAINING PROTEIN-RELATED"/>
    <property type="match status" value="1"/>
</dbReference>
<name>A0A563DYN8_9MICO</name>
<dbReference type="InterPro" id="IPR016156">
    <property type="entry name" value="FAD/NAD-linked_Rdtase_dimer_sf"/>
</dbReference>
<dbReference type="SUPFAM" id="SSF55424">
    <property type="entry name" value="FAD/NAD-linked reductases, dimerisation (C-terminal) domain"/>
    <property type="match status" value="1"/>
</dbReference>
<reference evidence="7 8" key="1">
    <citation type="submission" date="2019-05" db="EMBL/GenBank/DDBJ databases">
        <authorList>
            <person name="Lee S.D."/>
        </authorList>
    </citation>
    <scope>NUCLEOTIDE SEQUENCE [LARGE SCALE GENOMIC DNA]</scope>
    <source>
        <strain evidence="7 8">C5-26</strain>
    </source>
</reference>
<dbReference type="AlphaFoldDB" id="A0A563DYN8"/>
<evidence type="ECO:0000256" key="3">
    <source>
        <dbReference type="ARBA" id="ARBA00022827"/>
    </source>
</evidence>
<evidence type="ECO:0000259" key="6">
    <source>
        <dbReference type="Pfam" id="PF14759"/>
    </source>
</evidence>
<dbReference type="Proteomes" id="UP000320244">
    <property type="component" value="Unassembled WGS sequence"/>
</dbReference>
<dbReference type="Gene3D" id="3.30.390.30">
    <property type="match status" value="1"/>
</dbReference>
<comment type="caution">
    <text evidence="7">The sequence shown here is derived from an EMBL/GenBank/DDBJ whole genome shotgun (WGS) entry which is preliminary data.</text>
</comment>
<dbReference type="Pfam" id="PF07992">
    <property type="entry name" value="Pyr_redox_2"/>
    <property type="match status" value="1"/>
</dbReference>
<dbReference type="OrthoDB" id="1145at2"/>
<dbReference type="PRINTS" id="PR00368">
    <property type="entry name" value="FADPNR"/>
</dbReference>
<evidence type="ECO:0000313" key="7">
    <source>
        <dbReference type="EMBL" id="TWP35305.1"/>
    </source>
</evidence>
<dbReference type="RefSeq" id="WP_146317614.1">
    <property type="nucleotide sequence ID" value="NZ_VCQV01000020.1"/>
</dbReference>
<dbReference type="InterPro" id="IPR036188">
    <property type="entry name" value="FAD/NAD-bd_sf"/>
</dbReference>
<feature type="domain" description="Reductase C-terminal" evidence="6">
    <location>
        <begin position="324"/>
        <end position="409"/>
    </location>
</feature>
<gene>
    <name evidence="7" type="ORF">FGL98_14405</name>
</gene>
<dbReference type="InterPro" id="IPR023753">
    <property type="entry name" value="FAD/NAD-binding_dom"/>
</dbReference>
<dbReference type="Gene3D" id="3.50.50.60">
    <property type="entry name" value="FAD/NAD(P)-binding domain"/>
    <property type="match status" value="2"/>
</dbReference>
<protein>
    <submittedName>
        <fullName evidence="7">NAD(P)/FAD-dependent oxidoreductase</fullName>
    </submittedName>
</protein>
<dbReference type="PANTHER" id="PTHR43557">
    <property type="entry name" value="APOPTOSIS-INDUCING FACTOR 1"/>
    <property type="match status" value="1"/>
</dbReference>
<keyword evidence="8" id="KW-1185">Reference proteome</keyword>
<evidence type="ECO:0000256" key="4">
    <source>
        <dbReference type="ARBA" id="ARBA00023002"/>
    </source>
</evidence>
<dbReference type="GO" id="GO:0005737">
    <property type="term" value="C:cytoplasm"/>
    <property type="evidence" value="ECO:0007669"/>
    <property type="project" value="TreeGrafter"/>
</dbReference>